<dbReference type="SUPFAM" id="SSF55718">
    <property type="entry name" value="SCP-like"/>
    <property type="match status" value="1"/>
</dbReference>
<organism evidence="4 5">
    <name type="scientific">Jiangella alba</name>
    <dbReference type="NCBI Taxonomy" id="561176"/>
    <lineage>
        <taxon>Bacteria</taxon>
        <taxon>Bacillati</taxon>
        <taxon>Actinomycetota</taxon>
        <taxon>Actinomycetes</taxon>
        <taxon>Jiangellales</taxon>
        <taxon>Jiangellaceae</taxon>
        <taxon>Jiangella</taxon>
    </lineage>
</organism>
<feature type="region of interest" description="Disordered" evidence="1">
    <location>
        <begin position="1"/>
        <end position="29"/>
    </location>
</feature>
<reference evidence="5" key="1">
    <citation type="submission" date="2016-10" db="EMBL/GenBank/DDBJ databases">
        <authorList>
            <person name="Varghese N."/>
            <person name="Submissions S."/>
        </authorList>
    </citation>
    <scope>NUCLEOTIDE SEQUENCE [LARGE SCALE GENOMIC DNA]</scope>
    <source>
        <strain evidence="5">DSM 45237</strain>
    </source>
</reference>
<proteinExistence type="predicted"/>
<dbReference type="STRING" id="561176.SAMN04488561_0548"/>
<dbReference type="NCBIfam" id="TIGR03083">
    <property type="entry name" value="maleylpyruvate isomerase family mycothiol-dependent enzyme"/>
    <property type="match status" value="1"/>
</dbReference>
<dbReference type="Gene3D" id="1.20.120.450">
    <property type="entry name" value="dinb family like domain"/>
    <property type="match status" value="1"/>
</dbReference>
<dbReference type="AlphaFoldDB" id="A0A1H5DXC7"/>
<dbReference type="InterPro" id="IPR036527">
    <property type="entry name" value="SCP2_sterol-bd_dom_sf"/>
</dbReference>
<dbReference type="GO" id="GO:0046872">
    <property type="term" value="F:metal ion binding"/>
    <property type="evidence" value="ECO:0007669"/>
    <property type="project" value="InterPro"/>
</dbReference>
<name>A0A1H5DXC7_9ACTN</name>
<evidence type="ECO:0000256" key="1">
    <source>
        <dbReference type="SAM" id="MobiDB-lite"/>
    </source>
</evidence>
<dbReference type="GO" id="GO:0016853">
    <property type="term" value="F:isomerase activity"/>
    <property type="evidence" value="ECO:0007669"/>
    <property type="project" value="UniProtKB-KW"/>
</dbReference>
<gene>
    <name evidence="4" type="ORF">SAMN04488561_0548</name>
</gene>
<protein>
    <submittedName>
        <fullName evidence="4">Maleylpyruvate isomerase</fullName>
    </submittedName>
</protein>
<dbReference type="EMBL" id="FNUC01000002">
    <property type="protein sequence ID" value="SED83380.1"/>
    <property type="molecule type" value="Genomic_DNA"/>
</dbReference>
<keyword evidence="4" id="KW-0670">Pyruvate</keyword>
<dbReference type="Proteomes" id="UP000181980">
    <property type="component" value="Unassembled WGS sequence"/>
</dbReference>
<evidence type="ECO:0000259" key="2">
    <source>
        <dbReference type="Pfam" id="PF07398"/>
    </source>
</evidence>
<dbReference type="InterPro" id="IPR034660">
    <property type="entry name" value="DinB/YfiT-like"/>
</dbReference>
<feature type="domain" description="MDMPI C-terminal" evidence="2">
    <location>
        <begin position="177"/>
        <end position="255"/>
    </location>
</feature>
<evidence type="ECO:0000259" key="3">
    <source>
        <dbReference type="Pfam" id="PF11716"/>
    </source>
</evidence>
<keyword evidence="4" id="KW-0413">Isomerase</keyword>
<dbReference type="InterPro" id="IPR024344">
    <property type="entry name" value="MDMPI_metal-binding"/>
</dbReference>
<dbReference type="InterPro" id="IPR017517">
    <property type="entry name" value="Maleyloyr_isom"/>
</dbReference>
<feature type="domain" description="Mycothiol-dependent maleylpyruvate isomerase metal-binding" evidence="3">
    <location>
        <begin position="31"/>
        <end position="170"/>
    </location>
</feature>
<dbReference type="Pfam" id="PF07398">
    <property type="entry name" value="MDMPI_C"/>
    <property type="match status" value="1"/>
</dbReference>
<sequence>MRARFETVPTVNAEPMSHDSGGDSPAAGPVTAATERLIATAATLDDAGLAAPSLCPGWTRAHVLTHVARNADALSNLLGWARTGRENPMYPSVEARNADIEDGATRPAAEIVDDLHVSADRFVRAVMEMPDDGWERQVRRGPAATGEPLPGRRVLWLRLRELEVHHADLRTGYGPADWPDAFVRRALDETVRAFGRREDVPAVTLEIDGAGVEHLGAEAPVTVGGSPSDVLSWLIGRSSGAGLRVQPAGALPALPSWL</sequence>
<dbReference type="InterPro" id="IPR010872">
    <property type="entry name" value="MDMPI_C-term_domain"/>
</dbReference>
<evidence type="ECO:0000313" key="4">
    <source>
        <dbReference type="EMBL" id="SED83380.1"/>
    </source>
</evidence>
<accession>A0A1H5DXC7</accession>
<dbReference type="SUPFAM" id="SSF109854">
    <property type="entry name" value="DinB/YfiT-like putative metalloenzymes"/>
    <property type="match status" value="1"/>
</dbReference>
<dbReference type="Pfam" id="PF11716">
    <property type="entry name" value="MDMPI_N"/>
    <property type="match status" value="1"/>
</dbReference>
<evidence type="ECO:0000313" key="5">
    <source>
        <dbReference type="Proteomes" id="UP000181980"/>
    </source>
</evidence>
<dbReference type="Gene3D" id="3.30.1050.20">
    <property type="match status" value="1"/>
</dbReference>
<keyword evidence="5" id="KW-1185">Reference proteome</keyword>